<dbReference type="RefSeq" id="WP_180942491.1">
    <property type="nucleotide sequence ID" value="NZ_CP041241.1"/>
</dbReference>
<evidence type="ECO:0000256" key="6">
    <source>
        <dbReference type="ARBA" id="ARBA00023136"/>
    </source>
</evidence>
<keyword evidence="9" id="KW-1185">Reference proteome</keyword>
<dbReference type="CDD" id="cd06261">
    <property type="entry name" value="TM_PBP2"/>
    <property type="match status" value="1"/>
</dbReference>
<dbReference type="Pfam" id="PF00528">
    <property type="entry name" value="BPD_transp_1"/>
    <property type="match status" value="1"/>
</dbReference>
<dbReference type="InterPro" id="IPR000515">
    <property type="entry name" value="MetI-like"/>
</dbReference>
<evidence type="ECO:0000256" key="3">
    <source>
        <dbReference type="ARBA" id="ARBA00022475"/>
    </source>
</evidence>
<evidence type="ECO:0000256" key="4">
    <source>
        <dbReference type="ARBA" id="ARBA00022692"/>
    </source>
</evidence>
<organism evidence="8 9">
    <name type="scientific">Sinorhizobium mexicanum</name>
    <dbReference type="NCBI Taxonomy" id="375549"/>
    <lineage>
        <taxon>Bacteria</taxon>
        <taxon>Pseudomonadati</taxon>
        <taxon>Pseudomonadota</taxon>
        <taxon>Alphaproteobacteria</taxon>
        <taxon>Hyphomicrobiales</taxon>
        <taxon>Rhizobiaceae</taxon>
        <taxon>Sinorhizobium/Ensifer group</taxon>
        <taxon>Sinorhizobium</taxon>
    </lineage>
</organism>
<dbReference type="GO" id="GO:0055085">
    <property type="term" value="P:transmembrane transport"/>
    <property type="evidence" value="ECO:0007669"/>
    <property type="project" value="InterPro"/>
</dbReference>
<dbReference type="GO" id="GO:0005886">
    <property type="term" value="C:plasma membrane"/>
    <property type="evidence" value="ECO:0007669"/>
    <property type="project" value="UniProtKB-SubCell"/>
</dbReference>
<dbReference type="Gene3D" id="1.10.3720.10">
    <property type="entry name" value="MetI-like"/>
    <property type="match status" value="1"/>
</dbReference>
<evidence type="ECO:0000256" key="2">
    <source>
        <dbReference type="ARBA" id="ARBA00022448"/>
    </source>
</evidence>
<keyword evidence="3" id="KW-1003">Cell membrane</keyword>
<feature type="transmembrane region" description="Helical" evidence="7">
    <location>
        <begin position="281"/>
        <end position="301"/>
    </location>
</feature>
<keyword evidence="8" id="KW-0614">Plasmid</keyword>
<comment type="similarity">
    <text evidence="7">Belongs to the binding-protein-dependent transport system permease family.</text>
</comment>
<protein>
    <submittedName>
        <fullName evidence="8">Sugar ABC transporter permease</fullName>
    </submittedName>
</protein>
<comment type="subcellular location">
    <subcellularLocation>
        <location evidence="1 7">Cell membrane</location>
        <topology evidence="1 7">Multi-pass membrane protein</topology>
    </subcellularLocation>
</comment>
<dbReference type="KEGG" id="emx:FKV68_30205"/>
<dbReference type="SUPFAM" id="SSF161098">
    <property type="entry name" value="MetI-like"/>
    <property type="match status" value="1"/>
</dbReference>
<dbReference type="PANTHER" id="PTHR43005:SF1">
    <property type="entry name" value="SPERMIDINE_PUTRESCINE TRANSPORT SYSTEM PERMEASE PROTEIN"/>
    <property type="match status" value="1"/>
</dbReference>
<feature type="transmembrane region" description="Helical" evidence="7">
    <location>
        <begin position="92"/>
        <end position="113"/>
    </location>
</feature>
<keyword evidence="4 7" id="KW-0812">Transmembrane</keyword>
<keyword evidence="2 7" id="KW-0813">Transport</keyword>
<dbReference type="PANTHER" id="PTHR43005">
    <property type="entry name" value="BLR7065 PROTEIN"/>
    <property type="match status" value="1"/>
</dbReference>
<dbReference type="AlphaFoldDB" id="A0A859R1W7"/>
<reference evidence="8 9" key="1">
    <citation type="submission" date="2019-06" db="EMBL/GenBank/DDBJ databases">
        <title>Complete genome sequence of Ensifer mexicanus ITTG R7 isolated from nodules of Acacia angustissima (Mill.) Kuntze.</title>
        <authorList>
            <person name="Rincon-Rosales R."/>
            <person name="Rogel M.A."/>
            <person name="Guerrero G."/>
            <person name="Rincon-Molina C.I."/>
            <person name="Lopez-Lopez A."/>
            <person name="Martinez-Romero E."/>
        </authorList>
    </citation>
    <scope>NUCLEOTIDE SEQUENCE [LARGE SCALE GENOMIC DNA]</scope>
    <source>
        <strain evidence="8 9">ITTG R7</strain>
        <plasmid evidence="9">pemeittgr7c</plasmid>
    </source>
</reference>
<keyword evidence="6 7" id="KW-0472">Membrane</keyword>
<gene>
    <name evidence="8" type="ORF">FKV68_30205</name>
</gene>
<keyword evidence="5 7" id="KW-1133">Transmembrane helix</keyword>
<accession>A0A859R1W7</accession>
<proteinExistence type="inferred from homology"/>
<evidence type="ECO:0000256" key="1">
    <source>
        <dbReference type="ARBA" id="ARBA00004651"/>
    </source>
</evidence>
<feature type="transmembrane region" description="Helical" evidence="7">
    <location>
        <begin position="220"/>
        <end position="241"/>
    </location>
</feature>
<evidence type="ECO:0000313" key="9">
    <source>
        <dbReference type="Proteomes" id="UP000510721"/>
    </source>
</evidence>
<dbReference type="Proteomes" id="UP000510721">
    <property type="component" value="Plasmid pEmeITTGR7c"/>
</dbReference>
<name>A0A859R1W7_9HYPH</name>
<evidence type="ECO:0000313" key="8">
    <source>
        <dbReference type="EMBL" id="QLL65589.1"/>
    </source>
</evidence>
<sequence length="308" mass="34464">MLKSASDGTSTAQSQPGGGLERWAERHLRYLMLAPTVLILLALTIFPSLYMFYAAVHRISPNPDLPWEFVGAGNFARLLSDAQFHVALRNTIVFTVVAVTAEFLLGLGLALLLDKFIRRLTFLKTVLMIPMMLPPIAVAITWKLIYEPQFGVLNEIMYRLGLPLQAWAGDVNLAMFSIIVADVWQWTPFIFLLMLAGLASLPVEPYEAAALDGASSWRQFWDLTIPFLKPVIAIALLLRVMDALRLFDLVFILTGGGPADRTKVLSLYIYQVAYRFADPGYAAAISLFVLFVTIVLSTWFMKRMRLAD</sequence>
<feature type="transmembrane region" description="Helical" evidence="7">
    <location>
        <begin position="173"/>
        <end position="199"/>
    </location>
</feature>
<feature type="transmembrane region" description="Helical" evidence="7">
    <location>
        <begin position="30"/>
        <end position="53"/>
    </location>
</feature>
<dbReference type="InterPro" id="IPR035906">
    <property type="entry name" value="MetI-like_sf"/>
</dbReference>
<evidence type="ECO:0000256" key="5">
    <source>
        <dbReference type="ARBA" id="ARBA00022989"/>
    </source>
</evidence>
<geneLocation type="plasmid" evidence="9">
    <name>pemeittgr7c</name>
</geneLocation>
<dbReference type="PROSITE" id="PS50928">
    <property type="entry name" value="ABC_TM1"/>
    <property type="match status" value="1"/>
</dbReference>
<feature type="transmembrane region" description="Helical" evidence="7">
    <location>
        <begin position="125"/>
        <end position="145"/>
    </location>
</feature>
<evidence type="ECO:0000256" key="7">
    <source>
        <dbReference type="RuleBase" id="RU363032"/>
    </source>
</evidence>
<dbReference type="EMBL" id="CP041241">
    <property type="protein sequence ID" value="QLL65589.1"/>
    <property type="molecule type" value="Genomic_DNA"/>
</dbReference>